<proteinExistence type="predicted"/>
<dbReference type="EMBL" id="CH473999">
    <property type="protein sequence ID" value="EDL78094.1"/>
    <property type="molecule type" value="Genomic_DNA"/>
</dbReference>
<evidence type="ECO:0000313" key="1">
    <source>
        <dbReference type="EMBL" id="EDL78094.1"/>
    </source>
</evidence>
<organism evidence="1 2">
    <name type="scientific">Rattus norvegicus</name>
    <name type="common">Rat</name>
    <dbReference type="NCBI Taxonomy" id="10116"/>
    <lineage>
        <taxon>Eukaryota</taxon>
        <taxon>Metazoa</taxon>
        <taxon>Chordata</taxon>
        <taxon>Craniata</taxon>
        <taxon>Vertebrata</taxon>
        <taxon>Euteleostomi</taxon>
        <taxon>Mammalia</taxon>
        <taxon>Eutheria</taxon>
        <taxon>Euarchontoglires</taxon>
        <taxon>Glires</taxon>
        <taxon>Rodentia</taxon>
        <taxon>Myomorpha</taxon>
        <taxon>Muroidea</taxon>
        <taxon>Muridae</taxon>
        <taxon>Murinae</taxon>
        <taxon>Rattus</taxon>
    </lineage>
</organism>
<protein>
    <submittedName>
        <fullName evidence="1">RCG36778</fullName>
    </submittedName>
</protein>
<accession>A6JS13</accession>
<sequence length="111" mass="12351">MTATLPHSCALLLSYLNFHEWKTPGSSNTLKTSQIAQQSAAKNILLHFIWPPQALEALNYQCPEKPTCPQFSICPCLVQHLILSPSLPVLPRNSHFHSFAQRLASTIVTSQ</sequence>
<gene>
    <name evidence="1" type="ORF">rCG_36778</name>
</gene>
<dbReference type="AlphaFoldDB" id="A6JS13"/>
<evidence type="ECO:0000313" key="2">
    <source>
        <dbReference type="Proteomes" id="UP000234681"/>
    </source>
</evidence>
<name>A6JS13_RAT</name>
<dbReference type="Proteomes" id="UP000234681">
    <property type="component" value="Chromosome 11"/>
</dbReference>
<reference evidence="1 2" key="1">
    <citation type="submission" date="2005-09" db="EMBL/GenBank/DDBJ databases">
        <authorList>
            <person name="Mural R.J."/>
            <person name="Li P.W."/>
            <person name="Adams M.D."/>
            <person name="Amanatides P.G."/>
            <person name="Baden-Tillson H."/>
            <person name="Barnstead M."/>
            <person name="Chin S.H."/>
            <person name="Dew I."/>
            <person name="Evans C.A."/>
            <person name="Ferriera S."/>
            <person name="Flanigan M."/>
            <person name="Fosler C."/>
            <person name="Glodek A."/>
            <person name="Gu Z."/>
            <person name="Holt R.A."/>
            <person name="Jennings D."/>
            <person name="Kraft C.L."/>
            <person name="Lu F."/>
            <person name="Nguyen T."/>
            <person name="Nusskern D.R."/>
            <person name="Pfannkoch C.M."/>
            <person name="Sitter C."/>
            <person name="Sutton G.G."/>
            <person name="Venter J.C."/>
            <person name="Wang Z."/>
            <person name="Woodage T."/>
            <person name="Zheng X.H."/>
            <person name="Zhong F."/>
        </authorList>
    </citation>
    <scope>NUCLEOTIDE SEQUENCE [LARGE SCALE GENOMIC DNA]</scope>
    <source>
        <strain>BN</strain>
        <strain evidence="2">Sprague-Dawley</strain>
    </source>
</reference>